<name>A0A1H1YVL7_9BRAD</name>
<evidence type="ECO:0000259" key="1">
    <source>
        <dbReference type="PROSITE" id="PS50995"/>
    </source>
</evidence>
<proteinExistence type="predicted"/>
<feature type="domain" description="HTH marR-type" evidence="1">
    <location>
        <begin position="22"/>
        <end position="154"/>
    </location>
</feature>
<dbReference type="InterPro" id="IPR036388">
    <property type="entry name" value="WH-like_DNA-bd_sf"/>
</dbReference>
<dbReference type="SUPFAM" id="SSF46785">
    <property type="entry name" value="Winged helix' DNA-binding domain"/>
    <property type="match status" value="1"/>
</dbReference>
<dbReference type="Gene3D" id="1.10.10.10">
    <property type="entry name" value="Winged helix-like DNA-binding domain superfamily/Winged helix DNA-binding domain"/>
    <property type="match status" value="1"/>
</dbReference>
<dbReference type="PANTHER" id="PTHR33164">
    <property type="entry name" value="TRANSCRIPTIONAL REGULATOR, MARR FAMILY"/>
    <property type="match status" value="1"/>
</dbReference>
<gene>
    <name evidence="2" type="ORF">SAMN05444158_5039</name>
</gene>
<dbReference type="PRINTS" id="PR00598">
    <property type="entry name" value="HTHMARR"/>
</dbReference>
<dbReference type="PANTHER" id="PTHR33164:SF43">
    <property type="entry name" value="HTH-TYPE TRANSCRIPTIONAL REPRESSOR YETL"/>
    <property type="match status" value="1"/>
</dbReference>
<dbReference type="GO" id="GO:0003677">
    <property type="term" value="F:DNA binding"/>
    <property type="evidence" value="ECO:0007669"/>
    <property type="project" value="UniProtKB-KW"/>
</dbReference>
<dbReference type="GO" id="GO:0006950">
    <property type="term" value="P:response to stress"/>
    <property type="evidence" value="ECO:0007669"/>
    <property type="project" value="TreeGrafter"/>
</dbReference>
<dbReference type="InterPro" id="IPR036390">
    <property type="entry name" value="WH_DNA-bd_sf"/>
</dbReference>
<dbReference type="InterPro" id="IPR000835">
    <property type="entry name" value="HTH_MarR-typ"/>
</dbReference>
<accession>A0A1H1YVL7</accession>
<sequence>MIVSLSTNGTAMTEPAHVSGLQDHLGYWLRYVSNQVSHAFSLKLAARDVTVAEWVMLRELYDQDAMVPSALADRLGMTRGAISKLVDRLAAKALLTGVPGTKDRRYQDLALTSGGRALVPELSGLADRNDAEFFGHLEPADRAAIHRLMVDIVRRSGLRTMPVD</sequence>
<organism evidence="2 3">
    <name type="scientific">Bradyrhizobium canariense</name>
    <dbReference type="NCBI Taxonomy" id="255045"/>
    <lineage>
        <taxon>Bacteria</taxon>
        <taxon>Pseudomonadati</taxon>
        <taxon>Pseudomonadota</taxon>
        <taxon>Alphaproteobacteria</taxon>
        <taxon>Hyphomicrobiales</taxon>
        <taxon>Nitrobacteraceae</taxon>
        <taxon>Bradyrhizobium</taxon>
    </lineage>
</organism>
<evidence type="ECO:0000313" key="3">
    <source>
        <dbReference type="Proteomes" id="UP000243904"/>
    </source>
</evidence>
<evidence type="ECO:0000313" key="2">
    <source>
        <dbReference type="EMBL" id="SDT25412.1"/>
    </source>
</evidence>
<dbReference type="InterPro" id="IPR039422">
    <property type="entry name" value="MarR/SlyA-like"/>
</dbReference>
<dbReference type="Proteomes" id="UP000243904">
    <property type="component" value="Chromosome I"/>
</dbReference>
<dbReference type="SMART" id="SM00347">
    <property type="entry name" value="HTH_MARR"/>
    <property type="match status" value="1"/>
</dbReference>
<protein>
    <submittedName>
        <fullName evidence="2">DNA-binding transcriptional regulator, MarR family</fullName>
    </submittedName>
</protein>
<dbReference type="EMBL" id="LT629750">
    <property type="protein sequence ID" value="SDT25412.1"/>
    <property type="molecule type" value="Genomic_DNA"/>
</dbReference>
<dbReference type="Pfam" id="PF12802">
    <property type="entry name" value="MarR_2"/>
    <property type="match status" value="1"/>
</dbReference>
<keyword evidence="3" id="KW-1185">Reference proteome</keyword>
<dbReference type="GO" id="GO:0003700">
    <property type="term" value="F:DNA-binding transcription factor activity"/>
    <property type="evidence" value="ECO:0007669"/>
    <property type="project" value="InterPro"/>
</dbReference>
<keyword evidence="2" id="KW-0238">DNA-binding</keyword>
<reference evidence="3" key="1">
    <citation type="submission" date="2016-10" db="EMBL/GenBank/DDBJ databases">
        <authorList>
            <person name="Varghese N."/>
            <person name="Submissions S."/>
        </authorList>
    </citation>
    <scope>NUCLEOTIDE SEQUENCE [LARGE SCALE GENOMIC DNA]</scope>
    <source>
        <strain evidence="3">GAS369</strain>
    </source>
</reference>
<dbReference type="PROSITE" id="PS50995">
    <property type="entry name" value="HTH_MARR_2"/>
    <property type="match status" value="1"/>
</dbReference>
<dbReference type="AlphaFoldDB" id="A0A1H1YVL7"/>